<proteinExistence type="predicted"/>
<dbReference type="GO" id="GO:0051536">
    <property type="term" value="F:iron-sulfur cluster binding"/>
    <property type="evidence" value="ECO:0007669"/>
    <property type="project" value="UniProtKB-KW"/>
</dbReference>
<reference evidence="6" key="1">
    <citation type="submission" date="2016-10" db="EMBL/GenBank/DDBJ databases">
        <title>Sequence of Gallionella enrichment culture.</title>
        <authorList>
            <person name="Poehlein A."/>
            <person name="Muehling M."/>
            <person name="Daniel R."/>
        </authorList>
    </citation>
    <scope>NUCLEOTIDE SEQUENCE</scope>
</reference>
<dbReference type="CDD" id="cd01335">
    <property type="entry name" value="Radical_SAM"/>
    <property type="match status" value="1"/>
</dbReference>
<keyword evidence="2" id="KW-0479">Metal-binding</keyword>
<organism evidence="6">
    <name type="scientific">mine drainage metagenome</name>
    <dbReference type="NCBI Taxonomy" id="410659"/>
    <lineage>
        <taxon>unclassified sequences</taxon>
        <taxon>metagenomes</taxon>
        <taxon>ecological metagenomes</taxon>
    </lineage>
</organism>
<accession>A0A1J5QJY1</accession>
<evidence type="ECO:0000259" key="5">
    <source>
        <dbReference type="Pfam" id="PF04055"/>
    </source>
</evidence>
<dbReference type="InterPro" id="IPR058240">
    <property type="entry name" value="rSAM_sf"/>
</dbReference>
<dbReference type="AlphaFoldDB" id="A0A1J5QJY1"/>
<dbReference type="GO" id="GO:0003824">
    <property type="term" value="F:catalytic activity"/>
    <property type="evidence" value="ECO:0007669"/>
    <property type="project" value="InterPro"/>
</dbReference>
<dbReference type="SFLD" id="SFLDS00029">
    <property type="entry name" value="Radical_SAM"/>
    <property type="match status" value="1"/>
</dbReference>
<evidence type="ECO:0000256" key="2">
    <source>
        <dbReference type="ARBA" id="ARBA00022723"/>
    </source>
</evidence>
<keyword evidence="3" id="KW-0408">Iron</keyword>
<name>A0A1J5QJY1_9ZZZZ</name>
<sequence>MPADMTPSPVLDAADHSRDSTGMTYVYAVVSRRAGGVSIGINLNPNHACNWRCIYCQVPDLVRGPAPAIDLVQLDAELRQMLREIVQGDFLQQRVAEGARHLEDIAFSGNGEPTSAREFPQAVDLVAQAMRDFGLADQIRLRLITNGSLMDRPEVLAAVSQLSRCNGEIWFKVDAATSAGIARINDVRLNPQQVVRRLRHCAERCPTWVQTCMFALDGAPPAEAEISAWLELLAQVAPQLAGVHLYGLARPSMQPEAPRLSRLPEAWMEQLADRAGRLGLTVQVSP</sequence>
<dbReference type="InterPro" id="IPR007197">
    <property type="entry name" value="rSAM"/>
</dbReference>
<protein>
    <submittedName>
        <fullName evidence="6">Radical SAM superfamily protein</fullName>
    </submittedName>
</protein>
<keyword evidence="1" id="KW-0949">S-adenosyl-L-methionine</keyword>
<evidence type="ECO:0000256" key="1">
    <source>
        <dbReference type="ARBA" id="ARBA00022691"/>
    </source>
</evidence>
<evidence type="ECO:0000256" key="4">
    <source>
        <dbReference type="ARBA" id="ARBA00023014"/>
    </source>
</evidence>
<dbReference type="Gene3D" id="3.20.20.70">
    <property type="entry name" value="Aldolase class I"/>
    <property type="match status" value="1"/>
</dbReference>
<dbReference type="GO" id="GO:0046872">
    <property type="term" value="F:metal ion binding"/>
    <property type="evidence" value="ECO:0007669"/>
    <property type="project" value="UniProtKB-KW"/>
</dbReference>
<gene>
    <name evidence="6" type="ORF">GALL_343880</name>
</gene>
<keyword evidence="4" id="KW-0411">Iron-sulfur</keyword>
<dbReference type="SUPFAM" id="SSF102114">
    <property type="entry name" value="Radical SAM enzymes"/>
    <property type="match status" value="1"/>
</dbReference>
<feature type="domain" description="Radical SAM core" evidence="5">
    <location>
        <begin position="44"/>
        <end position="222"/>
    </location>
</feature>
<evidence type="ECO:0000256" key="3">
    <source>
        <dbReference type="ARBA" id="ARBA00023004"/>
    </source>
</evidence>
<dbReference type="Pfam" id="PF04055">
    <property type="entry name" value="Radical_SAM"/>
    <property type="match status" value="1"/>
</dbReference>
<comment type="caution">
    <text evidence="6">The sequence shown here is derived from an EMBL/GenBank/DDBJ whole genome shotgun (WGS) entry which is preliminary data.</text>
</comment>
<evidence type="ECO:0000313" key="6">
    <source>
        <dbReference type="EMBL" id="OIQ83798.1"/>
    </source>
</evidence>
<dbReference type="EMBL" id="MLJW01000671">
    <property type="protein sequence ID" value="OIQ83798.1"/>
    <property type="molecule type" value="Genomic_DNA"/>
</dbReference>
<dbReference type="InterPro" id="IPR013785">
    <property type="entry name" value="Aldolase_TIM"/>
</dbReference>